<reference evidence="3 4" key="1">
    <citation type="journal article" date="2013" name="J. Microbiol.">
        <title>Mucilaginibacter ginsenosidivorax sp. nov., with ginsenoside converting activity isolated from sediment.</title>
        <authorList>
            <person name="Kim J.K."/>
            <person name="Choi T.E."/>
            <person name="Liu Q.M."/>
            <person name="Park H.Y."/>
            <person name="Yi T.H."/>
            <person name="Yoon M.H."/>
            <person name="Kim S.C."/>
            <person name="Im W.T."/>
        </authorList>
    </citation>
    <scope>NUCLEOTIDE SEQUENCE [LARGE SCALE GENOMIC DNA]</scope>
    <source>
        <strain evidence="3 4">KHI28</strain>
    </source>
</reference>
<dbReference type="AlphaFoldDB" id="A0A5B8VUW2"/>
<keyword evidence="1" id="KW-0472">Membrane</keyword>
<sequence length="184" mass="20684">MFIVQPQVCIEALTNQSLLYFKPANIVLKISMSVTFDYFYHMKTLYIFLFSIFFFGKAFAQATPAAKDTILKGSIEKNCPGGFAVFDDYIKSITRPPAVMVEHKKEGCVRVAFIIEPDSTVTNIHATTKLGYQMEDEAIRSIKMSSGWIPSTIDGKNVRTSMEVGVQYNRLAKNMISIEGKIVE</sequence>
<keyword evidence="4" id="KW-1185">Reference proteome</keyword>
<gene>
    <name evidence="3" type="ORF">FSB76_00850</name>
</gene>
<protein>
    <recommendedName>
        <fullName evidence="2">TonB C-terminal domain-containing protein</fullName>
    </recommendedName>
</protein>
<dbReference type="RefSeq" id="WP_147051723.1">
    <property type="nucleotide sequence ID" value="NZ_CP042437.1"/>
</dbReference>
<evidence type="ECO:0000313" key="3">
    <source>
        <dbReference type="EMBL" id="QEC74566.1"/>
    </source>
</evidence>
<organism evidence="3 4">
    <name type="scientific">Mucilaginibacter ginsenosidivorax</name>
    <dbReference type="NCBI Taxonomy" id="862126"/>
    <lineage>
        <taxon>Bacteria</taxon>
        <taxon>Pseudomonadati</taxon>
        <taxon>Bacteroidota</taxon>
        <taxon>Sphingobacteriia</taxon>
        <taxon>Sphingobacteriales</taxon>
        <taxon>Sphingobacteriaceae</taxon>
        <taxon>Mucilaginibacter</taxon>
    </lineage>
</organism>
<feature type="transmembrane region" description="Helical" evidence="1">
    <location>
        <begin position="38"/>
        <end position="60"/>
    </location>
</feature>
<evidence type="ECO:0000256" key="1">
    <source>
        <dbReference type="SAM" id="Phobius"/>
    </source>
</evidence>
<keyword evidence="1" id="KW-0812">Transmembrane</keyword>
<dbReference type="Proteomes" id="UP000321362">
    <property type="component" value="Chromosome"/>
</dbReference>
<dbReference type="OrthoDB" id="649093at2"/>
<dbReference type="InterPro" id="IPR037682">
    <property type="entry name" value="TonB_C"/>
</dbReference>
<dbReference type="EMBL" id="CP042437">
    <property type="protein sequence ID" value="QEC74566.1"/>
    <property type="molecule type" value="Genomic_DNA"/>
</dbReference>
<evidence type="ECO:0000259" key="2">
    <source>
        <dbReference type="Pfam" id="PF03544"/>
    </source>
</evidence>
<dbReference type="SUPFAM" id="SSF74653">
    <property type="entry name" value="TolA/TonB C-terminal domain"/>
    <property type="match status" value="1"/>
</dbReference>
<dbReference type="GO" id="GO:0055085">
    <property type="term" value="P:transmembrane transport"/>
    <property type="evidence" value="ECO:0007669"/>
    <property type="project" value="InterPro"/>
</dbReference>
<proteinExistence type="predicted"/>
<keyword evidence="1" id="KW-1133">Transmembrane helix</keyword>
<dbReference type="Pfam" id="PF03544">
    <property type="entry name" value="TonB_C"/>
    <property type="match status" value="1"/>
</dbReference>
<accession>A0A5B8VUW2</accession>
<dbReference type="KEGG" id="mgk:FSB76_00850"/>
<evidence type="ECO:0000313" key="4">
    <source>
        <dbReference type="Proteomes" id="UP000321362"/>
    </source>
</evidence>
<feature type="domain" description="TonB C-terminal" evidence="2">
    <location>
        <begin position="98"/>
        <end position="169"/>
    </location>
</feature>
<dbReference type="Gene3D" id="3.30.1150.10">
    <property type="match status" value="1"/>
</dbReference>
<name>A0A5B8VUW2_9SPHI</name>